<dbReference type="EMBL" id="JABFTP020000083">
    <property type="protein sequence ID" value="KAL3274854.1"/>
    <property type="molecule type" value="Genomic_DNA"/>
</dbReference>
<sequence>MNPLIILKCINIITQISTNPKDLIGVLSERNGFEFPVVRFNYRIKLPEESTFSSNPMDFFILDNFNDKQIENIVHIMRLSSWFDSAGKFLIVGTNFSSAMLKYIAKYYVINVTFLDSSSGNITTTYPYKTRSLQRIDTETSLIGYCDDSLLSMREDQIFPTKIPTNWKNTYIRLVYNYVDVFAHCVLCEDRYKGIESEIFVTIFEHLELRLKAVNFDVSEGSDSGLHVVNCETDMIFGLYSRSPGSKDTEVTSPYLQEYISWFIPVAKEIPRWKYIFTFSTKMLLSHLH</sequence>
<gene>
    <name evidence="1" type="ORF">HHI36_019636</name>
</gene>
<evidence type="ECO:0000313" key="2">
    <source>
        <dbReference type="Proteomes" id="UP001516400"/>
    </source>
</evidence>
<comment type="caution">
    <text evidence="1">The sequence shown here is derived from an EMBL/GenBank/DDBJ whole genome shotgun (WGS) entry which is preliminary data.</text>
</comment>
<evidence type="ECO:0000313" key="1">
    <source>
        <dbReference type="EMBL" id="KAL3274854.1"/>
    </source>
</evidence>
<accession>A0ABD2N8E0</accession>
<name>A0ABD2N8E0_9CUCU</name>
<organism evidence="1 2">
    <name type="scientific">Cryptolaemus montrouzieri</name>
    <dbReference type="NCBI Taxonomy" id="559131"/>
    <lineage>
        <taxon>Eukaryota</taxon>
        <taxon>Metazoa</taxon>
        <taxon>Ecdysozoa</taxon>
        <taxon>Arthropoda</taxon>
        <taxon>Hexapoda</taxon>
        <taxon>Insecta</taxon>
        <taxon>Pterygota</taxon>
        <taxon>Neoptera</taxon>
        <taxon>Endopterygota</taxon>
        <taxon>Coleoptera</taxon>
        <taxon>Polyphaga</taxon>
        <taxon>Cucujiformia</taxon>
        <taxon>Coccinelloidea</taxon>
        <taxon>Coccinellidae</taxon>
        <taxon>Scymninae</taxon>
        <taxon>Scymnini</taxon>
        <taxon>Cryptolaemus</taxon>
    </lineage>
</organism>
<protein>
    <recommendedName>
        <fullName evidence="3">Vomeronasal type 2 receptor</fullName>
    </recommendedName>
</protein>
<proteinExistence type="predicted"/>
<reference evidence="1 2" key="1">
    <citation type="journal article" date="2021" name="BMC Biol.">
        <title>Horizontally acquired antibacterial genes associated with adaptive radiation of ladybird beetles.</title>
        <authorList>
            <person name="Li H.S."/>
            <person name="Tang X.F."/>
            <person name="Huang Y.H."/>
            <person name="Xu Z.Y."/>
            <person name="Chen M.L."/>
            <person name="Du X.Y."/>
            <person name="Qiu B.Y."/>
            <person name="Chen P.T."/>
            <person name="Zhang W."/>
            <person name="Slipinski A."/>
            <person name="Escalona H.E."/>
            <person name="Waterhouse R.M."/>
            <person name="Zwick A."/>
            <person name="Pang H."/>
        </authorList>
    </citation>
    <scope>NUCLEOTIDE SEQUENCE [LARGE SCALE GENOMIC DNA]</scope>
    <source>
        <strain evidence="1">SYSU2018</strain>
    </source>
</reference>
<dbReference type="Proteomes" id="UP001516400">
    <property type="component" value="Unassembled WGS sequence"/>
</dbReference>
<keyword evidence="2" id="KW-1185">Reference proteome</keyword>
<evidence type="ECO:0008006" key="3">
    <source>
        <dbReference type="Google" id="ProtNLM"/>
    </source>
</evidence>
<dbReference type="AlphaFoldDB" id="A0ABD2N8E0"/>